<proteinExistence type="predicted"/>
<dbReference type="AlphaFoldDB" id="A0A1G5KNZ5"/>
<reference evidence="3" key="1">
    <citation type="submission" date="2016-10" db="EMBL/GenBank/DDBJ databases">
        <authorList>
            <person name="Varghese N."/>
            <person name="Submissions S."/>
        </authorList>
    </citation>
    <scope>NUCLEOTIDE SEQUENCE [LARGE SCALE GENOMIC DNA]</scope>
    <source>
        <strain evidence="3">BL9</strain>
    </source>
</reference>
<dbReference type="STRING" id="582692.SAMN05720606_11630"/>
<keyword evidence="3" id="KW-1185">Reference proteome</keyword>
<organism evidence="2 3">
    <name type="scientific">Paenibacillus polysaccharolyticus</name>
    <dbReference type="NCBI Taxonomy" id="582692"/>
    <lineage>
        <taxon>Bacteria</taxon>
        <taxon>Bacillati</taxon>
        <taxon>Bacillota</taxon>
        <taxon>Bacilli</taxon>
        <taxon>Bacillales</taxon>
        <taxon>Paenibacillaceae</taxon>
        <taxon>Paenibacillus</taxon>
    </lineage>
</organism>
<gene>
    <name evidence="2" type="ORF">SAMN05720606_11630</name>
</gene>
<accession>A0A1G5KNZ5</accession>
<name>A0A1G5KNZ5_9BACL</name>
<evidence type="ECO:0000313" key="3">
    <source>
        <dbReference type="Proteomes" id="UP000198538"/>
    </source>
</evidence>
<dbReference type="EMBL" id="FMVM01000016">
    <property type="protein sequence ID" value="SCZ01921.1"/>
    <property type="molecule type" value="Genomic_DNA"/>
</dbReference>
<protein>
    <submittedName>
        <fullName evidence="2">Uncharacterized protein YlbG, UPF0298 family</fullName>
    </submittedName>
</protein>
<dbReference type="Proteomes" id="UP000198538">
    <property type="component" value="Unassembled WGS sequence"/>
</dbReference>
<evidence type="ECO:0000313" key="2">
    <source>
        <dbReference type="EMBL" id="SCZ01921.1"/>
    </source>
</evidence>
<dbReference type="PIRSF" id="PIRSF031653">
    <property type="entry name" value="UCP031653"/>
    <property type="match status" value="1"/>
</dbReference>
<sequence length="88" mass="10468">MVFAERTGFIIWVSDLKAARNLEKYGTVHYISRRMHYVVMYVNAERADDTMKNVKRLSYVRKIERSYRNEIKTEYASKTADKTSFYGV</sequence>
<keyword evidence="1" id="KW-0963">Cytoplasm</keyword>
<evidence type="ECO:0000256" key="1">
    <source>
        <dbReference type="ARBA" id="ARBA00022490"/>
    </source>
</evidence>
<dbReference type="InterPro" id="IPR016979">
    <property type="entry name" value="DUF2129"/>
</dbReference>
<dbReference type="Pfam" id="PF09902">
    <property type="entry name" value="DUF2129"/>
    <property type="match status" value="1"/>
</dbReference>